<evidence type="ECO:0000313" key="3">
    <source>
        <dbReference type="Proteomes" id="UP000194464"/>
    </source>
</evidence>
<dbReference type="Proteomes" id="UP000194464">
    <property type="component" value="Unassembled WGS sequence"/>
</dbReference>
<accession>A0ABY1RD21</accession>
<organism evidence="2 3">
    <name type="scientific">Plantibacter elymi</name>
    <name type="common">nom. nud.</name>
    <dbReference type="NCBI Taxonomy" id="199708"/>
    <lineage>
        <taxon>Bacteria</taxon>
        <taxon>Bacillati</taxon>
        <taxon>Actinomycetota</taxon>
        <taxon>Actinomycetes</taxon>
        <taxon>Micrococcales</taxon>
        <taxon>Microbacteriaceae</taxon>
        <taxon>Plantibacter</taxon>
    </lineage>
</organism>
<sequence>MPAGGWKAPHNLRARPGVVAPVHRASSRTLGAALPFLAESGNPMAGAYIGPNLLSRSTFCFDPWEAYAAGVVRSHSMAIFGVKGSGKSVLAKALSTRLCRLGRKVAVPHDPNGEWTRVAAYVGGVTMRLGPGQAARINPLDPGPRRADVSGADWTQEVLQFQRTKVRAMVAILRNTTDLSEIEHTAIDLALEQVHRSNSTALVPMVWEALRNPESHIAEEIGAGGQMLAHTLRRVTVGDLADLMDRPSTVAFDANTPMLTVDTSGLLRASAETKALLRLTTTDWIERGTPAGPGQARLIVHEEAAVALLNEVAGGGNLVGRVSDEKTARHKRRSNCYLIHRINDFDALGDRGSALHAQALGLLADCDTRVNYAQHTGELERSSQVLGWNRTQTELVRKLRRGEGFWQIGPERVAKVRNDCTPGELAVFRTDGPGAAPQ</sequence>
<name>A0ABY1RD21_9MICO</name>
<dbReference type="InterPro" id="IPR027417">
    <property type="entry name" value="P-loop_NTPase"/>
</dbReference>
<proteinExistence type="predicted"/>
<protein>
    <recommendedName>
        <fullName evidence="1">Helicase HerA central domain-containing protein</fullName>
    </recommendedName>
</protein>
<dbReference type="Gene3D" id="3.40.50.300">
    <property type="entry name" value="P-loop containing nucleotide triphosphate hydrolases"/>
    <property type="match status" value="2"/>
</dbReference>
<dbReference type="InterPro" id="IPR002789">
    <property type="entry name" value="HerA_central"/>
</dbReference>
<gene>
    <name evidence="2" type="ORF">SAMN06295909_1407</name>
</gene>
<dbReference type="Pfam" id="PF01935">
    <property type="entry name" value="DUF87"/>
    <property type="match status" value="1"/>
</dbReference>
<feature type="domain" description="Helicase HerA central" evidence="1">
    <location>
        <begin position="74"/>
        <end position="195"/>
    </location>
</feature>
<evidence type="ECO:0000259" key="1">
    <source>
        <dbReference type="Pfam" id="PF01935"/>
    </source>
</evidence>
<reference evidence="2 3" key="1">
    <citation type="submission" date="2017-04" db="EMBL/GenBank/DDBJ databases">
        <authorList>
            <person name="Varghese N."/>
            <person name="Submissions S."/>
        </authorList>
    </citation>
    <scope>NUCLEOTIDE SEQUENCE [LARGE SCALE GENOMIC DNA]</scope>
    <source>
        <strain evidence="2 3">VKM Ac-1784</strain>
    </source>
</reference>
<comment type="caution">
    <text evidence="2">The sequence shown here is derived from an EMBL/GenBank/DDBJ whole genome shotgun (WGS) entry which is preliminary data.</text>
</comment>
<evidence type="ECO:0000313" key="2">
    <source>
        <dbReference type="EMBL" id="SMQ67002.1"/>
    </source>
</evidence>
<keyword evidence="3" id="KW-1185">Reference proteome</keyword>
<dbReference type="EMBL" id="FXWJ01000002">
    <property type="protein sequence ID" value="SMQ67002.1"/>
    <property type="molecule type" value="Genomic_DNA"/>
</dbReference>
<dbReference type="SUPFAM" id="SSF52540">
    <property type="entry name" value="P-loop containing nucleoside triphosphate hydrolases"/>
    <property type="match status" value="1"/>
</dbReference>